<accession>A0A495XYX1</accession>
<keyword evidence="1" id="KW-0560">Oxidoreductase</keyword>
<dbReference type="Pfam" id="PF00561">
    <property type="entry name" value="Abhydrolase_1"/>
    <property type="match status" value="1"/>
</dbReference>
<sequence>MTEITAHHGLFRSTNLHVDDTGGAGRPVVLIHGWPLSGESWSEQVPALTAAGYRVVTYDRRGFGRSDKPGSGYDYDTLTEDLHTLLTELDLQDVTLVGFSMGGGEVARYATKYGSERVRSVVFAAAVPPYLMKGDDNPDGPLDQEAADGMESGLKQDEDAFYDQFTTAFFSADGELKVTEEQRQQAIALAHQADTNAALKCMEAFATTDFRDDLPHVTVPTLVIHGDADGTVPFEGSGKRTHEAVAGSELHVVHGGPHGLNVSHADEFNRVLIDFLGR</sequence>
<dbReference type="PRINTS" id="PR00111">
    <property type="entry name" value="ABHYDROLASE"/>
</dbReference>
<comment type="caution">
    <text evidence="4">The sequence shown here is derived from an EMBL/GenBank/DDBJ whole genome shotgun (WGS) entry which is preliminary data.</text>
</comment>
<dbReference type="PANTHER" id="PTHR43433:SF4">
    <property type="entry name" value="NON-HEME CHLOROPEROXIDASE-RELATED"/>
    <property type="match status" value="1"/>
</dbReference>
<evidence type="ECO:0000256" key="1">
    <source>
        <dbReference type="ARBA" id="ARBA00022559"/>
    </source>
</evidence>
<gene>
    <name evidence="4" type="ORF">DFJ68_3278</name>
</gene>
<comment type="similarity">
    <text evidence="2">Belongs to the AB hydrolase superfamily. Bacterial non-heme haloperoxidase / perhydrolase family.</text>
</comment>
<evidence type="ECO:0000259" key="3">
    <source>
        <dbReference type="Pfam" id="PF00561"/>
    </source>
</evidence>
<dbReference type="PRINTS" id="PR00412">
    <property type="entry name" value="EPOXHYDRLASE"/>
</dbReference>
<dbReference type="InterPro" id="IPR029058">
    <property type="entry name" value="AB_hydrolase_fold"/>
</dbReference>
<dbReference type="OrthoDB" id="9785847at2"/>
<dbReference type="FunFam" id="3.40.50.1820:FF:000205">
    <property type="entry name" value="Non-haem bromoperoxidase BPO-A2"/>
    <property type="match status" value="1"/>
</dbReference>
<dbReference type="SUPFAM" id="SSF53474">
    <property type="entry name" value="alpha/beta-Hydrolases"/>
    <property type="match status" value="1"/>
</dbReference>
<feature type="domain" description="AB hydrolase-1" evidence="3">
    <location>
        <begin position="27"/>
        <end position="260"/>
    </location>
</feature>
<protein>
    <submittedName>
        <fullName evidence="4">Pimeloyl-ACP methyl ester carboxylesterase</fullName>
    </submittedName>
</protein>
<dbReference type="InterPro" id="IPR050471">
    <property type="entry name" value="AB_hydrolase"/>
</dbReference>
<proteinExistence type="inferred from homology"/>
<keyword evidence="1" id="KW-0575">Peroxidase</keyword>
<dbReference type="Gene3D" id="3.40.50.1820">
    <property type="entry name" value="alpha/beta hydrolase"/>
    <property type="match status" value="1"/>
</dbReference>
<name>A0A495XYX1_9MICO</name>
<evidence type="ECO:0000313" key="4">
    <source>
        <dbReference type="EMBL" id="RKT79800.1"/>
    </source>
</evidence>
<dbReference type="EMBL" id="RBXT01000001">
    <property type="protein sequence ID" value="RKT79800.1"/>
    <property type="molecule type" value="Genomic_DNA"/>
</dbReference>
<dbReference type="InterPro" id="IPR000639">
    <property type="entry name" value="Epox_hydrolase-like"/>
</dbReference>
<dbReference type="InterPro" id="IPR000073">
    <property type="entry name" value="AB_hydrolase_1"/>
</dbReference>
<dbReference type="Proteomes" id="UP000278440">
    <property type="component" value="Unassembled WGS sequence"/>
</dbReference>
<keyword evidence="5" id="KW-1185">Reference proteome</keyword>
<reference evidence="4 5" key="1">
    <citation type="submission" date="2018-10" db="EMBL/GenBank/DDBJ databases">
        <title>Sequencing the genomes of 1000 actinobacteria strains.</title>
        <authorList>
            <person name="Klenk H.-P."/>
        </authorList>
    </citation>
    <scope>NUCLEOTIDE SEQUENCE [LARGE SCALE GENOMIC DNA]</scope>
    <source>
        <strain evidence="4 5">DSM 44267</strain>
    </source>
</reference>
<dbReference type="AlphaFoldDB" id="A0A495XYX1"/>
<organism evidence="4 5">
    <name type="scientific">Terracoccus luteus</name>
    <dbReference type="NCBI Taxonomy" id="53356"/>
    <lineage>
        <taxon>Bacteria</taxon>
        <taxon>Bacillati</taxon>
        <taxon>Actinomycetota</taxon>
        <taxon>Actinomycetes</taxon>
        <taxon>Micrococcales</taxon>
        <taxon>Intrasporangiaceae</taxon>
        <taxon>Terracoccus</taxon>
    </lineage>
</organism>
<dbReference type="RefSeq" id="WP_121034631.1">
    <property type="nucleotide sequence ID" value="NZ_RBXT01000001.1"/>
</dbReference>
<dbReference type="PANTHER" id="PTHR43433">
    <property type="entry name" value="HYDROLASE, ALPHA/BETA FOLD FAMILY PROTEIN"/>
    <property type="match status" value="1"/>
</dbReference>
<evidence type="ECO:0000313" key="5">
    <source>
        <dbReference type="Proteomes" id="UP000278440"/>
    </source>
</evidence>
<evidence type="ECO:0000256" key="2">
    <source>
        <dbReference type="ARBA" id="ARBA00038128"/>
    </source>
</evidence>
<dbReference type="GO" id="GO:0004601">
    <property type="term" value="F:peroxidase activity"/>
    <property type="evidence" value="ECO:0007669"/>
    <property type="project" value="UniProtKB-KW"/>
</dbReference>